<feature type="compositionally biased region" description="Low complexity" evidence="1">
    <location>
        <begin position="172"/>
        <end position="181"/>
    </location>
</feature>
<dbReference type="OrthoDB" id="559096at2759"/>
<keyword evidence="3" id="KW-1185">Reference proteome</keyword>
<reference evidence="2" key="1">
    <citation type="journal article" date="2020" name="bioRxiv">
        <title>Comparative genomics of Chlamydomonas.</title>
        <authorList>
            <person name="Craig R.J."/>
            <person name="Hasan A.R."/>
            <person name="Ness R.W."/>
            <person name="Keightley P.D."/>
        </authorList>
    </citation>
    <scope>NUCLEOTIDE SEQUENCE</scope>
    <source>
        <strain evidence="2">SAG 7.73</strain>
    </source>
</reference>
<evidence type="ECO:0000256" key="1">
    <source>
        <dbReference type="SAM" id="MobiDB-lite"/>
    </source>
</evidence>
<accession>A0A835SLZ2</accession>
<evidence type="ECO:0000313" key="3">
    <source>
        <dbReference type="Proteomes" id="UP000650467"/>
    </source>
</evidence>
<dbReference type="AlphaFoldDB" id="A0A835SLZ2"/>
<feature type="region of interest" description="Disordered" evidence="1">
    <location>
        <begin position="172"/>
        <end position="203"/>
    </location>
</feature>
<feature type="compositionally biased region" description="Pro residues" evidence="1">
    <location>
        <begin position="182"/>
        <end position="194"/>
    </location>
</feature>
<evidence type="ECO:0008006" key="4">
    <source>
        <dbReference type="Google" id="ProtNLM"/>
    </source>
</evidence>
<dbReference type="Proteomes" id="UP000650467">
    <property type="component" value="Unassembled WGS sequence"/>
</dbReference>
<name>A0A835SLZ2_CHLIN</name>
<feature type="region of interest" description="Disordered" evidence="1">
    <location>
        <begin position="215"/>
        <end position="237"/>
    </location>
</feature>
<gene>
    <name evidence="2" type="ORF">HXX76_010753</name>
</gene>
<organism evidence="2 3">
    <name type="scientific">Chlamydomonas incerta</name>
    <dbReference type="NCBI Taxonomy" id="51695"/>
    <lineage>
        <taxon>Eukaryota</taxon>
        <taxon>Viridiplantae</taxon>
        <taxon>Chlorophyta</taxon>
        <taxon>core chlorophytes</taxon>
        <taxon>Chlorophyceae</taxon>
        <taxon>CS clade</taxon>
        <taxon>Chlamydomonadales</taxon>
        <taxon>Chlamydomonadaceae</taxon>
        <taxon>Chlamydomonas</taxon>
    </lineage>
</organism>
<sequence>MPAGEDADVWEPVLLLLRLEDPLPVTWLSLGAPLESAQNVLHLASLANRYKYLDVQRGYYRGVGGIHIISAATSLEPQLRPQVECIPAALKTALAPLTIYADKARSADRTRHAVPVVDKLSEFYWHCDYDTILTEAVRERLSAQPALCRAAAARLLCLRPPPHRLPLAVHAAAGEGSSAQPPDRPQQQPQPQPPQDAAGAARRVAPGSALVQLRFGPPASSSASGGDAQQQGLQQQGQVVPSDSALLWHASPVFARLIDSMGSGNAPREILMPAGEGAAVWEPVRRLLRHEDPLPVTWTNLADLLRVGSAYDIAAVRAACALFISMNASQISLGAPLESTKNVLHLPWRPWLKGSTDMCWYLSMKVVVSGGGGNTTTSTAVITAGAHLEPQLLPHVACIPAALQTALAPLTYNAYSPNASSWVATFAQPVVNKLSACARHPQYKVLVTEAVRDLMLAALLAGLKGEAPFKAPAS</sequence>
<proteinExistence type="predicted"/>
<evidence type="ECO:0000313" key="2">
    <source>
        <dbReference type="EMBL" id="KAG2429518.1"/>
    </source>
</evidence>
<comment type="caution">
    <text evidence="2">The sequence shown here is derived from an EMBL/GenBank/DDBJ whole genome shotgun (WGS) entry which is preliminary data.</text>
</comment>
<feature type="compositionally biased region" description="Low complexity" evidence="1">
    <location>
        <begin position="219"/>
        <end position="237"/>
    </location>
</feature>
<protein>
    <recommendedName>
        <fullName evidence="4">BTB domain-containing protein</fullName>
    </recommendedName>
</protein>
<dbReference type="EMBL" id="JAEHOC010000030">
    <property type="protein sequence ID" value="KAG2429518.1"/>
    <property type="molecule type" value="Genomic_DNA"/>
</dbReference>